<feature type="transmembrane region" description="Helical" evidence="14">
    <location>
        <begin position="38"/>
        <end position="61"/>
    </location>
</feature>
<evidence type="ECO:0000256" key="6">
    <source>
        <dbReference type="ARBA" id="ARBA00022683"/>
    </source>
</evidence>
<comment type="function">
    <text evidence="10">The phosphoenolpyruvate-dependent sugar phosphotransferase system (sugar PTS), a major carbohydrate active transport system, catalyzes the phosphorylation of incoming sugar substrates concomitantly with their translocation across the cell membrane. The enzyme II UlaABC PTS system is involved in ascorbate transport.</text>
</comment>
<evidence type="ECO:0000256" key="2">
    <source>
        <dbReference type="ARBA" id="ARBA00011738"/>
    </source>
</evidence>
<keyword evidence="8 14" id="KW-1133">Transmembrane helix</keyword>
<evidence type="ECO:0000256" key="4">
    <source>
        <dbReference type="ARBA" id="ARBA00022475"/>
    </source>
</evidence>
<dbReference type="PANTHER" id="PTHR33843">
    <property type="entry name" value="ASCORBATE-SPECIFIC PTS SYSTEM EIIC COMPONENT"/>
    <property type="match status" value="1"/>
</dbReference>
<dbReference type="Proteomes" id="UP000216052">
    <property type="component" value="Chromosome"/>
</dbReference>
<feature type="transmembrane region" description="Helical" evidence="14">
    <location>
        <begin position="115"/>
        <end position="139"/>
    </location>
</feature>
<accession>A0ABZ3JBU9</accession>
<comment type="subcellular location">
    <subcellularLocation>
        <location evidence="1">Cell membrane</location>
        <topology evidence="1">Multi-pass membrane protein</topology>
    </subcellularLocation>
</comment>
<evidence type="ECO:0000256" key="10">
    <source>
        <dbReference type="ARBA" id="ARBA00037387"/>
    </source>
</evidence>
<feature type="transmembrane region" description="Helical" evidence="14">
    <location>
        <begin position="7"/>
        <end position="26"/>
    </location>
</feature>
<keyword evidence="4" id="KW-1003">Cell membrane</keyword>
<evidence type="ECO:0000256" key="14">
    <source>
        <dbReference type="SAM" id="Phobius"/>
    </source>
</evidence>
<keyword evidence="3" id="KW-0813">Transport</keyword>
<feature type="transmembrane region" description="Helical" evidence="14">
    <location>
        <begin position="145"/>
        <end position="163"/>
    </location>
</feature>
<dbReference type="EMBL" id="CP155571">
    <property type="protein sequence ID" value="XFO75523.1"/>
    <property type="molecule type" value="Genomic_DNA"/>
</dbReference>
<keyword evidence="9 14" id="KW-0472">Membrane</keyword>
<dbReference type="RefSeq" id="WP_093796448.1">
    <property type="nucleotide sequence ID" value="NZ_CP155571.1"/>
</dbReference>
<dbReference type="PANTHER" id="PTHR33843:SF4">
    <property type="entry name" value="ASCORBATE-SPECIFIC PTS SYSTEM EIIC COMPONENT"/>
    <property type="match status" value="1"/>
</dbReference>
<evidence type="ECO:0000313" key="15">
    <source>
        <dbReference type="EMBL" id="XFO75523.1"/>
    </source>
</evidence>
<dbReference type="NCBIfam" id="NF009553">
    <property type="entry name" value="PRK12997.1-5"/>
    <property type="match status" value="1"/>
</dbReference>
<dbReference type="Pfam" id="PF03611">
    <property type="entry name" value="EIIC-GAT"/>
    <property type="match status" value="1"/>
</dbReference>
<feature type="transmembrane region" description="Helical" evidence="14">
    <location>
        <begin position="251"/>
        <end position="276"/>
    </location>
</feature>
<evidence type="ECO:0000256" key="7">
    <source>
        <dbReference type="ARBA" id="ARBA00022692"/>
    </source>
</evidence>
<evidence type="ECO:0000256" key="9">
    <source>
        <dbReference type="ARBA" id="ARBA00023136"/>
    </source>
</evidence>
<evidence type="ECO:0000256" key="13">
    <source>
        <dbReference type="ARBA" id="ARBA00042859"/>
    </source>
</evidence>
<evidence type="ECO:0000256" key="11">
    <source>
        <dbReference type="ARBA" id="ARBA00038218"/>
    </source>
</evidence>
<dbReference type="InterPro" id="IPR004703">
    <property type="entry name" value="PTS_sugar-sp_permease"/>
</dbReference>
<keyword evidence="16" id="KW-1185">Reference proteome</keyword>
<feature type="transmembrane region" description="Helical" evidence="14">
    <location>
        <begin position="220"/>
        <end position="239"/>
    </location>
</feature>
<feature type="transmembrane region" description="Helical" evidence="14">
    <location>
        <begin position="326"/>
        <end position="353"/>
    </location>
</feature>
<feature type="transmembrane region" description="Helical" evidence="14">
    <location>
        <begin position="81"/>
        <end position="103"/>
    </location>
</feature>
<sequence length="450" mass="48385">MKFLSDLLGQPAIIAGLVVLLGLIALKRPITEIIRGTIRAILGFVILLAGTTLIVGALSNFGKLFESAFSMQGIIPSNEAAISVIIAKYGSVATFIFVAGLILNVILARLTKYKYIFLASDHAFYMACAITPVMILAGFNTIESIIFGSLLLGVILCIMPALAHPTMKLITGKDNESFAHFGTLGYWLSAQIGKSFGKNSKSIEEIEFPKSLAFLQDSNVSVSLVMTLLFFIVTIISGPNVIAKLTDMNPYVWAFLQAIEFAAGIVVLLAGVNMLLEEITPAFKGFSSRIVPNAIPAYPFAILFKGTSNALLAGFLSSLLGGILGMLIQILIGTIVILPGIVFHFFCGGLSAIFGNATGGRKGALLGPFINGIFMTFLPILFINLFTKFGFVTTTFSDSDFLFVDTILGSIISSTNKVVFMVVIVIIFILPFVMTLITKNNESQYTKNCN</sequence>
<evidence type="ECO:0000256" key="5">
    <source>
        <dbReference type="ARBA" id="ARBA00022597"/>
    </source>
</evidence>
<protein>
    <recommendedName>
        <fullName evidence="12">Ascorbate-specific PTS system EIIC component</fullName>
    </recommendedName>
    <alternativeName>
        <fullName evidence="13">Ascorbate-specific permease IIC component UlaA</fullName>
    </alternativeName>
</protein>
<keyword evidence="7 14" id="KW-0812">Transmembrane</keyword>
<evidence type="ECO:0000256" key="3">
    <source>
        <dbReference type="ARBA" id="ARBA00022448"/>
    </source>
</evidence>
<evidence type="ECO:0000313" key="16">
    <source>
        <dbReference type="Proteomes" id="UP000216052"/>
    </source>
</evidence>
<comment type="similarity">
    <text evidence="11">Belongs to the UlaA family.</text>
</comment>
<organism evidence="15 16">
    <name type="scientific">Sporomusa acidovorans (strain ATCC 49682 / DSM 3132 / Mol)</name>
    <dbReference type="NCBI Taxonomy" id="1123286"/>
    <lineage>
        <taxon>Bacteria</taxon>
        <taxon>Bacillati</taxon>
        <taxon>Bacillota</taxon>
        <taxon>Negativicutes</taxon>
        <taxon>Selenomonadales</taxon>
        <taxon>Sporomusaceae</taxon>
        <taxon>Sporomusa</taxon>
    </lineage>
</organism>
<name>A0ABZ3JBU9_SPOA4</name>
<dbReference type="InterPro" id="IPR051562">
    <property type="entry name" value="Ascorbate-PTS_EIIC"/>
</dbReference>
<reference evidence="15" key="1">
    <citation type="submission" date="2024-05" db="EMBL/GenBank/DDBJ databases">
        <title>Isolation and characterization of Sporomusa carbonis sp. nov., a carboxydotrophic hydrogenogen in the genus of Sporomusa isolated from a charcoal burning pile.</title>
        <authorList>
            <person name="Boeer T."/>
            <person name="Rosenbaum F."/>
            <person name="Eysell L."/>
            <person name="Mueller V."/>
            <person name="Daniel R."/>
            <person name="Poehlein A."/>
        </authorList>
    </citation>
    <scope>NUCLEOTIDE SEQUENCE [LARGE SCALE GENOMIC DNA]</scope>
    <source>
        <strain evidence="15">DSM 3132</strain>
    </source>
</reference>
<gene>
    <name evidence="15" type="primary">ulaA</name>
    <name evidence="15" type="ORF">SPACI_056440</name>
</gene>
<evidence type="ECO:0000256" key="8">
    <source>
        <dbReference type="ARBA" id="ARBA00022989"/>
    </source>
</evidence>
<proteinExistence type="inferred from homology"/>
<keyword evidence="5" id="KW-0762">Sugar transport</keyword>
<feature type="transmembrane region" description="Helical" evidence="14">
    <location>
        <begin position="365"/>
        <end position="386"/>
    </location>
</feature>
<evidence type="ECO:0000256" key="12">
    <source>
        <dbReference type="ARBA" id="ARBA00039702"/>
    </source>
</evidence>
<comment type="subunit">
    <text evidence="2">Homodimer.</text>
</comment>
<evidence type="ECO:0000256" key="1">
    <source>
        <dbReference type="ARBA" id="ARBA00004651"/>
    </source>
</evidence>
<feature type="transmembrane region" description="Helical" evidence="14">
    <location>
        <begin position="418"/>
        <end position="437"/>
    </location>
</feature>
<keyword evidence="6" id="KW-0598">Phosphotransferase system</keyword>